<evidence type="ECO:0000313" key="1">
    <source>
        <dbReference type="EMBL" id="OGY98689.1"/>
    </source>
</evidence>
<gene>
    <name evidence="1" type="ORF">A2855_01520</name>
</gene>
<sequence>MKILVEVWPAKRPMGVPLEALRVSGWKLEPELKSGSVAKLTTTAEDIGRLPELCVLATCVRLTAELPDLKLAGSTSVYLQGARLTVMASTVEAVTQACRDFLAGKMPEDIHVPAGHCPSASASAA</sequence>
<organism evidence="1 2">
    <name type="scientific">Candidatus Liptonbacteria bacterium RIFCSPHIGHO2_01_FULL_57_28</name>
    <dbReference type="NCBI Taxonomy" id="1798647"/>
    <lineage>
        <taxon>Bacteria</taxon>
        <taxon>Candidatus Liptoniibacteriota</taxon>
    </lineage>
</organism>
<reference evidence="1 2" key="1">
    <citation type="journal article" date="2016" name="Nat. Commun.">
        <title>Thousands of microbial genomes shed light on interconnected biogeochemical processes in an aquifer system.</title>
        <authorList>
            <person name="Anantharaman K."/>
            <person name="Brown C.T."/>
            <person name="Hug L.A."/>
            <person name="Sharon I."/>
            <person name="Castelle C.J."/>
            <person name="Probst A.J."/>
            <person name="Thomas B.C."/>
            <person name="Singh A."/>
            <person name="Wilkins M.J."/>
            <person name="Karaoz U."/>
            <person name="Brodie E.L."/>
            <person name="Williams K.H."/>
            <person name="Hubbard S.S."/>
            <person name="Banfield J.F."/>
        </authorList>
    </citation>
    <scope>NUCLEOTIDE SEQUENCE [LARGE SCALE GENOMIC DNA]</scope>
</reference>
<dbReference type="STRING" id="1798647.A2855_01520"/>
<proteinExistence type="predicted"/>
<comment type="caution">
    <text evidence="1">The sequence shown here is derived from an EMBL/GenBank/DDBJ whole genome shotgun (WGS) entry which is preliminary data.</text>
</comment>
<dbReference type="Proteomes" id="UP000179059">
    <property type="component" value="Unassembled WGS sequence"/>
</dbReference>
<accession>A0A1G2CD46</accession>
<dbReference type="AlphaFoldDB" id="A0A1G2CD46"/>
<dbReference type="EMBL" id="MHKX01000004">
    <property type="protein sequence ID" value="OGY98689.1"/>
    <property type="molecule type" value="Genomic_DNA"/>
</dbReference>
<name>A0A1G2CD46_9BACT</name>
<evidence type="ECO:0000313" key="2">
    <source>
        <dbReference type="Proteomes" id="UP000179059"/>
    </source>
</evidence>
<protein>
    <submittedName>
        <fullName evidence="1">Uncharacterized protein</fullName>
    </submittedName>
</protein>